<dbReference type="RefSeq" id="WP_279674827.1">
    <property type="nucleotide sequence ID" value="NZ_CP122566.1"/>
</dbReference>
<dbReference type="NCBIfam" id="NF002782">
    <property type="entry name" value="PRK02901.1"/>
    <property type="match status" value="1"/>
</dbReference>
<evidence type="ECO:0000256" key="2">
    <source>
        <dbReference type="ARBA" id="ARBA00022842"/>
    </source>
</evidence>
<dbReference type="SFLD" id="SFLDS00001">
    <property type="entry name" value="Enolase"/>
    <property type="match status" value="1"/>
</dbReference>
<keyword evidence="3 4" id="KW-0456">Lyase</keyword>
<name>A0AAJ6AGP3_9MICC</name>
<feature type="binding site" evidence="4">
    <location>
        <position position="202"/>
    </location>
    <ligand>
        <name>Mg(2+)</name>
        <dbReference type="ChEBI" id="CHEBI:18420"/>
    </ligand>
</feature>
<dbReference type="AlphaFoldDB" id="A0AAJ6AGP3"/>
<dbReference type="GO" id="GO:0000287">
    <property type="term" value="F:magnesium ion binding"/>
    <property type="evidence" value="ECO:0007669"/>
    <property type="project" value="UniProtKB-UniRule"/>
</dbReference>
<dbReference type="PANTHER" id="PTHR48073">
    <property type="entry name" value="O-SUCCINYLBENZOATE SYNTHASE-RELATED"/>
    <property type="match status" value="1"/>
</dbReference>
<evidence type="ECO:0000256" key="1">
    <source>
        <dbReference type="ARBA" id="ARBA00022723"/>
    </source>
</evidence>
<dbReference type="InterPro" id="IPR010196">
    <property type="entry name" value="OSB_synthase_MenC1"/>
</dbReference>
<comment type="function">
    <text evidence="4">Converts 2-succinyl-6-hydroxy-2,4-cyclohexadiene-1-carboxylate (SHCHC) to 2-succinylbenzoate (OSB).</text>
</comment>
<dbReference type="SFLD" id="SFLDG00180">
    <property type="entry name" value="muconate_cycloisomerase"/>
    <property type="match status" value="1"/>
</dbReference>
<dbReference type="InterPro" id="IPR029017">
    <property type="entry name" value="Enolase-like_N"/>
</dbReference>
<organism evidence="6 7">
    <name type="scientific">Auritidibacter ignavus</name>
    <dbReference type="NCBI Taxonomy" id="678932"/>
    <lineage>
        <taxon>Bacteria</taxon>
        <taxon>Bacillati</taxon>
        <taxon>Actinomycetota</taxon>
        <taxon>Actinomycetes</taxon>
        <taxon>Micrococcales</taxon>
        <taxon>Micrococcaceae</taxon>
        <taxon>Auritidibacter</taxon>
    </lineage>
</organism>
<dbReference type="SFLD" id="SFLDF00009">
    <property type="entry name" value="o-succinylbenzoate_synthase"/>
    <property type="match status" value="1"/>
</dbReference>
<dbReference type="EC" id="4.2.1.113" evidence="4"/>
<dbReference type="Proteomes" id="UP001224674">
    <property type="component" value="Chromosome"/>
</dbReference>
<keyword evidence="2 4" id="KW-0460">Magnesium</keyword>
<comment type="pathway">
    <text evidence="4">Quinol/quinone metabolism; 1,4-dihydroxy-2-naphthoate biosynthesis; 1,4-dihydroxy-2-naphthoate from chorismate: step 4/7.</text>
</comment>
<dbReference type="Pfam" id="PF13378">
    <property type="entry name" value="MR_MLE_C"/>
    <property type="match status" value="1"/>
</dbReference>
<comment type="pathway">
    <text evidence="4">Quinol/quinone metabolism; menaquinone biosynthesis.</text>
</comment>
<keyword evidence="1 4" id="KW-0479">Metal-binding</keyword>
<dbReference type="HAMAP" id="MF_00470">
    <property type="entry name" value="MenC_1"/>
    <property type="match status" value="1"/>
</dbReference>
<feature type="binding site" evidence="4">
    <location>
        <position position="230"/>
    </location>
    <ligand>
        <name>Mg(2+)</name>
        <dbReference type="ChEBI" id="CHEBI:18420"/>
    </ligand>
</feature>
<evidence type="ECO:0000256" key="4">
    <source>
        <dbReference type="HAMAP-Rule" id="MF_00470"/>
    </source>
</evidence>
<sequence length="371" mass="40074">MKTVGDHTPWSDDRLPDLISPVGLVSREELHRVAVAVGLPMRTRFRGLTVREAMLIKGPRGWAEFSPFAEYGPVESSRWLSATLEAGWLGFPTPRRSTVLVNATVPAIAAEQVETVLRSFTTDGDLSSLSAVKIKIAEKLPADPAQLDRHIHGVQADYERVMRVRELLPEAQIKVDANQALTVDEAVHLLGVLQEAGLEYAEQPVPGLTAMAELRSRLARNGIDLPLAADESIRKAEDPFAVVATEAADIAVVKVQPLGGIRRALAVVEATGLQAVVSSALDTSVGMSAGLALAGALPELHYACGLGTVALFSEDVCSRRLIPEHGELTVPASHSEVPEPDPDKLARFRLPEDRQQVWHQRLEEAYSVLAG</sequence>
<dbReference type="SUPFAM" id="SSF51604">
    <property type="entry name" value="Enolase C-terminal domain-like"/>
    <property type="match status" value="1"/>
</dbReference>
<proteinExistence type="inferred from homology"/>
<evidence type="ECO:0000313" key="6">
    <source>
        <dbReference type="EMBL" id="WGH93063.1"/>
    </source>
</evidence>
<dbReference type="PANTHER" id="PTHR48073:SF2">
    <property type="entry name" value="O-SUCCINYLBENZOATE SYNTHASE"/>
    <property type="match status" value="1"/>
</dbReference>
<dbReference type="InterPro" id="IPR036849">
    <property type="entry name" value="Enolase-like_C_sf"/>
</dbReference>
<dbReference type="SMART" id="SM00922">
    <property type="entry name" value="MR_MLE"/>
    <property type="match status" value="1"/>
</dbReference>
<feature type="binding site" evidence="4">
    <location>
        <position position="176"/>
    </location>
    <ligand>
        <name>Mg(2+)</name>
        <dbReference type="ChEBI" id="CHEBI:18420"/>
    </ligand>
</feature>
<dbReference type="InterPro" id="IPR029065">
    <property type="entry name" value="Enolase_C-like"/>
</dbReference>
<comment type="cofactor">
    <cofactor evidence="4">
        <name>a divalent metal cation</name>
        <dbReference type="ChEBI" id="CHEBI:60240"/>
    </cofactor>
</comment>
<dbReference type="CDD" id="cd03320">
    <property type="entry name" value="OSBS"/>
    <property type="match status" value="1"/>
</dbReference>
<keyword evidence="4" id="KW-0474">Menaquinone biosynthesis</keyword>
<protein>
    <recommendedName>
        <fullName evidence="4">o-succinylbenzoate synthase</fullName>
        <shortName evidence="4">OSB synthase</shortName>
        <shortName evidence="4">OSBS</shortName>
        <ecNumber evidence="4">4.2.1.113</ecNumber>
    </recommendedName>
    <alternativeName>
        <fullName evidence="4">4-(2'-carboxyphenyl)-4-oxybutyric acid synthase</fullName>
    </alternativeName>
    <alternativeName>
        <fullName evidence="4">o-succinylbenzoic acid synthase</fullName>
    </alternativeName>
</protein>
<dbReference type="Pfam" id="PF18374">
    <property type="entry name" value="Enolase_like_N"/>
    <property type="match status" value="1"/>
</dbReference>
<dbReference type="GO" id="GO:0043748">
    <property type="term" value="F:O-succinylbenzoate synthase activity"/>
    <property type="evidence" value="ECO:0007669"/>
    <property type="project" value="UniProtKB-EC"/>
</dbReference>
<comment type="catalytic activity">
    <reaction evidence="4">
        <text>(1R,6R)-6-hydroxy-2-succinyl-cyclohexa-2,4-diene-1-carboxylate = 2-succinylbenzoate + H2O</text>
        <dbReference type="Rhea" id="RHEA:10196"/>
        <dbReference type="ChEBI" id="CHEBI:15377"/>
        <dbReference type="ChEBI" id="CHEBI:18325"/>
        <dbReference type="ChEBI" id="CHEBI:58689"/>
        <dbReference type="EC" id="4.2.1.113"/>
    </reaction>
</comment>
<gene>
    <name evidence="4" type="primary">menC</name>
    <name evidence="6" type="ORF">QDX21_12345</name>
</gene>
<dbReference type="GO" id="GO:0009234">
    <property type="term" value="P:menaquinone biosynthetic process"/>
    <property type="evidence" value="ECO:0007669"/>
    <property type="project" value="UniProtKB-UniRule"/>
</dbReference>
<evidence type="ECO:0000313" key="7">
    <source>
        <dbReference type="Proteomes" id="UP001224674"/>
    </source>
</evidence>
<dbReference type="Gene3D" id="3.20.20.120">
    <property type="entry name" value="Enolase-like C-terminal domain"/>
    <property type="match status" value="1"/>
</dbReference>
<accession>A0AAJ6AGP3</accession>
<comment type="similarity">
    <text evidence="4">Belongs to the mandelate racemase/muconate lactonizing enzyme family. MenC type 1 subfamily.</text>
</comment>
<keyword evidence="7" id="KW-1185">Reference proteome</keyword>
<dbReference type="Gene3D" id="3.30.390.10">
    <property type="entry name" value="Enolase-like, N-terminal domain"/>
    <property type="match status" value="1"/>
</dbReference>
<evidence type="ECO:0000259" key="5">
    <source>
        <dbReference type="SMART" id="SM00922"/>
    </source>
</evidence>
<reference evidence="6 7" key="1">
    <citation type="submission" date="2023-03" db="EMBL/GenBank/DDBJ databases">
        <title>Complete genome sequences of several Auritidibacter ignavus strains isolated from ear infections.</title>
        <authorList>
            <person name="Baehr T."/>
            <person name="Baumhoegger A.M."/>
        </authorList>
    </citation>
    <scope>NUCLEOTIDE SEQUENCE [LARGE SCALE GENOMIC DNA]</scope>
    <source>
        <strain evidence="6 7">BABAE-6</strain>
    </source>
</reference>
<feature type="active site" description="Proton acceptor" evidence="4">
    <location>
        <position position="254"/>
    </location>
</feature>
<feature type="active site" description="Proton donor" evidence="4">
    <location>
        <position position="135"/>
    </location>
</feature>
<feature type="domain" description="Mandelate racemase/muconate lactonizing enzyme C-terminal" evidence="5">
    <location>
        <begin position="106"/>
        <end position="221"/>
    </location>
</feature>
<dbReference type="EMBL" id="CP122566">
    <property type="protein sequence ID" value="WGH93063.1"/>
    <property type="molecule type" value="Genomic_DNA"/>
</dbReference>
<evidence type="ECO:0000256" key="3">
    <source>
        <dbReference type="ARBA" id="ARBA00023239"/>
    </source>
</evidence>
<dbReference type="InterPro" id="IPR013342">
    <property type="entry name" value="Mandelate_racemase_C"/>
</dbReference>